<accession>A0A397JFS5</accession>
<dbReference type="EMBL" id="PQFF01000048">
    <property type="protein sequence ID" value="RHZ86437.1"/>
    <property type="molecule type" value="Genomic_DNA"/>
</dbReference>
<dbReference type="AlphaFoldDB" id="A0A397JFS5"/>
<comment type="caution">
    <text evidence="1">The sequence shown here is derived from an EMBL/GenBank/DDBJ whole genome shotgun (WGS) entry which is preliminary data.</text>
</comment>
<protein>
    <submittedName>
        <fullName evidence="1">Uncharacterized protein</fullName>
    </submittedName>
</protein>
<evidence type="ECO:0000313" key="2">
    <source>
        <dbReference type="Proteomes" id="UP000266861"/>
    </source>
</evidence>
<gene>
    <name evidence="1" type="ORF">Glove_51g81</name>
</gene>
<sequence length="194" mass="22989">MKFIWPIMTFFSCKNKRNKLSAKENIIALSKSLKPILQPVLNNWLLDNNNNNNELNDDINILENYYDKMINEIIENEVNIYKSSMKTTRFYGRKPFISNNIDNGIITSGSMLINSNISNQEKKKSMYNNNNIIHKKYNNNNNNNNNNNDECDDEFITENDRRFRNNNQINMFGFKSKNEIRYSYESSTLGTRYF</sequence>
<evidence type="ECO:0000313" key="1">
    <source>
        <dbReference type="EMBL" id="RHZ86437.1"/>
    </source>
</evidence>
<name>A0A397JFS5_9GLOM</name>
<keyword evidence="2" id="KW-1185">Reference proteome</keyword>
<reference evidence="1 2" key="1">
    <citation type="submission" date="2018-08" db="EMBL/GenBank/DDBJ databases">
        <title>Genome and evolution of the arbuscular mycorrhizal fungus Diversispora epigaea (formerly Glomus versiforme) and its bacterial endosymbionts.</title>
        <authorList>
            <person name="Sun X."/>
            <person name="Fei Z."/>
            <person name="Harrison M."/>
        </authorList>
    </citation>
    <scope>NUCLEOTIDE SEQUENCE [LARGE SCALE GENOMIC DNA]</scope>
    <source>
        <strain evidence="1 2">IT104</strain>
    </source>
</reference>
<proteinExistence type="predicted"/>
<organism evidence="1 2">
    <name type="scientific">Diversispora epigaea</name>
    <dbReference type="NCBI Taxonomy" id="1348612"/>
    <lineage>
        <taxon>Eukaryota</taxon>
        <taxon>Fungi</taxon>
        <taxon>Fungi incertae sedis</taxon>
        <taxon>Mucoromycota</taxon>
        <taxon>Glomeromycotina</taxon>
        <taxon>Glomeromycetes</taxon>
        <taxon>Diversisporales</taxon>
        <taxon>Diversisporaceae</taxon>
        <taxon>Diversispora</taxon>
    </lineage>
</organism>
<dbReference type="Proteomes" id="UP000266861">
    <property type="component" value="Unassembled WGS sequence"/>
</dbReference>